<feature type="region of interest" description="Disordered" evidence="1">
    <location>
        <begin position="464"/>
        <end position="499"/>
    </location>
</feature>
<dbReference type="GO" id="GO:0052651">
    <property type="term" value="P:monoacylglycerol catabolic process"/>
    <property type="evidence" value="ECO:0007669"/>
    <property type="project" value="TreeGrafter"/>
</dbReference>
<dbReference type="GO" id="GO:0005789">
    <property type="term" value="C:endoplasmic reticulum membrane"/>
    <property type="evidence" value="ECO:0007669"/>
    <property type="project" value="TreeGrafter"/>
</dbReference>
<proteinExistence type="predicted"/>
<evidence type="ECO:0000259" key="3">
    <source>
        <dbReference type="Pfam" id="PF00561"/>
    </source>
</evidence>
<reference evidence="5" key="1">
    <citation type="submission" date="2025-08" db="UniProtKB">
        <authorList>
            <consortium name="RefSeq"/>
        </authorList>
    </citation>
    <scope>IDENTIFICATION</scope>
    <source>
        <tissue evidence="5">White muscle</tissue>
    </source>
</reference>
<dbReference type="RefSeq" id="XP_038865145.1">
    <property type="nucleotide sequence ID" value="XM_039009217.1"/>
</dbReference>
<dbReference type="PANTHER" id="PTHR12277">
    <property type="entry name" value="ALPHA/BETA HYDROLASE DOMAIN-CONTAINING PROTEIN"/>
    <property type="match status" value="1"/>
</dbReference>
<evidence type="ECO:0000313" key="4">
    <source>
        <dbReference type="Proteomes" id="UP000808372"/>
    </source>
</evidence>
<dbReference type="PANTHER" id="PTHR12277:SF69">
    <property type="entry name" value="PROTEIN ABHD12B"/>
    <property type="match status" value="1"/>
</dbReference>
<dbReference type="GO" id="GO:0004622">
    <property type="term" value="F:phosphatidylcholine lysophospholipase activity"/>
    <property type="evidence" value="ECO:0007669"/>
    <property type="project" value="TreeGrafter"/>
</dbReference>
<dbReference type="InterPro" id="IPR000073">
    <property type="entry name" value="AB_hydrolase_1"/>
</dbReference>
<keyword evidence="2" id="KW-0812">Transmembrane</keyword>
<evidence type="ECO:0000313" key="5">
    <source>
        <dbReference type="RefSeq" id="XP_038865145.1"/>
    </source>
</evidence>
<dbReference type="Pfam" id="PF00561">
    <property type="entry name" value="Abhydrolase_1"/>
    <property type="match status" value="1"/>
</dbReference>
<dbReference type="GeneID" id="120060126"/>
<name>A0A8U1EW70_SALNM</name>
<feature type="domain" description="AB hydrolase-1" evidence="3">
    <location>
        <begin position="149"/>
        <end position="238"/>
    </location>
</feature>
<dbReference type="Proteomes" id="UP000808372">
    <property type="component" value="Chromosome 15"/>
</dbReference>
<gene>
    <name evidence="5" type="primary">LOC120060126</name>
</gene>
<evidence type="ECO:0000256" key="1">
    <source>
        <dbReference type="SAM" id="MobiDB-lite"/>
    </source>
</evidence>
<protein>
    <submittedName>
        <fullName evidence="5">Mucin-5AC-like isoform X1</fullName>
    </submittedName>
</protein>
<dbReference type="GO" id="GO:0006660">
    <property type="term" value="P:phosphatidylserine catabolic process"/>
    <property type="evidence" value="ECO:0007669"/>
    <property type="project" value="TreeGrafter"/>
</dbReference>
<dbReference type="KEGG" id="snh:120060126"/>
<keyword evidence="2" id="KW-0472">Membrane</keyword>
<dbReference type="SUPFAM" id="SSF53474">
    <property type="entry name" value="alpha/beta-Hydrolases"/>
    <property type="match status" value="1"/>
</dbReference>
<dbReference type="Gene3D" id="3.40.50.1820">
    <property type="entry name" value="alpha/beta hydrolase"/>
    <property type="match status" value="1"/>
</dbReference>
<feature type="compositionally biased region" description="Basic and acidic residues" evidence="1">
    <location>
        <begin position="1"/>
        <end position="26"/>
    </location>
</feature>
<feature type="region of interest" description="Disordered" evidence="1">
    <location>
        <begin position="1"/>
        <end position="31"/>
    </location>
</feature>
<dbReference type="AlphaFoldDB" id="A0A8U1EW70"/>
<feature type="transmembrane region" description="Helical" evidence="2">
    <location>
        <begin position="52"/>
        <end position="73"/>
    </location>
</feature>
<keyword evidence="2" id="KW-1133">Transmembrane helix</keyword>
<sequence>MRKTVDKDNETKTMDNKETPGSENKKSYCKRNTVTSERSHYSPWLSILKKAILLQCIVYISLPVMLGLFPWILGHVVFSHWCTKRIRFPYLVDLTSPAELSLNHTLNFYLSPEEGISLGVWHTVPDSQWEKAQGACPEWYSETLGDGSPVIIYLHGNVGSRAINHRVELVKILSAAGYHVLSLDYRGYGDSSGEPSEVGMTSDALYLYQWVKTRSRTSQVCLWGHSLGTGVATNAAVKIQEQGELLPPAPDRSSTSSRQFLHQLQTVPPPAPDSSYTSSRQFLHQLQTVPSPAPDSSFTSSRQFLHQLQTVPSPAPDSSFTSPRQFLHQLQTVPTPAPDSSYTSSRQFLHQLQTGPTPAPDRSYTSSRQFLHQLQTVPTPAPDSSFTSSRQFLHQLQTVPTPAPDSSYTSSRQFLHQLQTVPTPAPDSSFTSPRQFLHQLQTVPTPAPDSSFTSSRQFLHQLQTVPTPAPDSSFTSSRQFLHQPQTVPSPAPDSSYTSS</sequence>
<keyword evidence="4" id="KW-1185">Reference proteome</keyword>
<dbReference type="GO" id="GO:0047372">
    <property type="term" value="F:monoacylglycerol lipase activity"/>
    <property type="evidence" value="ECO:0007669"/>
    <property type="project" value="TreeGrafter"/>
</dbReference>
<dbReference type="InterPro" id="IPR029058">
    <property type="entry name" value="AB_hydrolase_fold"/>
</dbReference>
<evidence type="ECO:0000256" key="2">
    <source>
        <dbReference type="SAM" id="Phobius"/>
    </source>
</evidence>
<accession>A0A8U1EW70</accession>
<organism evidence="4 5">
    <name type="scientific">Salvelinus namaycush</name>
    <name type="common">Lake trout</name>
    <name type="synonym">Salmo namaycush</name>
    <dbReference type="NCBI Taxonomy" id="8040"/>
    <lineage>
        <taxon>Eukaryota</taxon>
        <taxon>Metazoa</taxon>
        <taxon>Chordata</taxon>
        <taxon>Craniata</taxon>
        <taxon>Vertebrata</taxon>
        <taxon>Euteleostomi</taxon>
        <taxon>Actinopterygii</taxon>
        <taxon>Neopterygii</taxon>
        <taxon>Teleostei</taxon>
        <taxon>Protacanthopterygii</taxon>
        <taxon>Salmoniformes</taxon>
        <taxon>Salmonidae</taxon>
        <taxon>Salmoninae</taxon>
        <taxon>Salvelinus</taxon>
    </lineage>
</organism>